<evidence type="ECO:0000313" key="11">
    <source>
        <dbReference type="Proteomes" id="UP000029096"/>
    </source>
</evidence>
<dbReference type="Proteomes" id="UP000029096">
    <property type="component" value="Unassembled WGS sequence"/>
</dbReference>
<evidence type="ECO:0000313" key="10">
    <source>
        <dbReference type="EMBL" id="KFI46867.1"/>
    </source>
</evidence>
<evidence type="ECO:0000256" key="4">
    <source>
        <dbReference type="ARBA" id="ARBA00058118"/>
    </source>
</evidence>
<dbReference type="GO" id="GO:0004735">
    <property type="term" value="F:pyrroline-5-carboxylate reductase activity"/>
    <property type="evidence" value="ECO:0007669"/>
    <property type="project" value="UniProtKB-UniRule"/>
</dbReference>
<dbReference type="EMBL" id="JGYP01000001">
    <property type="protein sequence ID" value="KFI46867.1"/>
    <property type="molecule type" value="Genomic_DNA"/>
</dbReference>
<comment type="caution">
    <text evidence="10">The sequence shown here is derived from an EMBL/GenBank/DDBJ whole genome shotgun (WGS) entry which is preliminary data.</text>
</comment>
<dbReference type="InterPro" id="IPR036291">
    <property type="entry name" value="NAD(P)-bd_dom_sf"/>
</dbReference>
<comment type="subcellular location">
    <subcellularLocation>
        <location evidence="5">Cytoplasm</location>
    </subcellularLocation>
</comment>
<feature type="binding site" evidence="7">
    <location>
        <begin position="75"/>
        <end position="78"/>
    </location>
    <ligand>
        <name>NADP(+)</name>
        <dbReference type="ChEBI" id="CHEBI:58349"/>
    </ligand>
</feature>
<dbReference type="HAMAP" id="MF_01925">
    <property type="entry name" value="P5C_reductase"/>
    <property type="match status" value="1"/>
</dbReference>
<dbReference type="GO" id="GO:0005737">
    <property type="term" value="C:cytoplasm"/>
    <property type="evidence" value="ECO:0007669"/>
    <property type="project" value="UniProtKB-SubCell"/>
</dbReference>
<dbReference type="UniPathway" id="UPA00098">
    <property type="reaction ID" value="UER00361"/>
</dbReference>
<dbReference type="STRING" id="1437606.BBOH_0341"/>
<reference evidence="10 11" key="1">
    <citation type="submission" date="2014-03" db="EMBL/GenBank/DDBJ databases">
        <title>Genomics of Bifidobacteria.</title>
        <authorList>
            <person name="Ventura M."/>
            <person name="Milani C."/>
            <person name="Lugli G.A."/>
        </authorList>
    </citation>
    <scope>NUCLEOTIDE SEQUENCE [LARGE SCALE GENOMIC DNA]</scope>
    <source>
        <strain evidence="10 11">DSM 22767</strain>
    </source>
</reference>
<dbReference type="PIRSF" id="PIRSF000193">
    <property type="entry name" value="Pyrrol-5-carb_rd"/>
    <property type="match status" value="1"/>
</dbReference>
<dbReference type="InterPro" id="IPR029036">
    <property type="entry name" value="P5CR_dimer"/>
</dbReference>
<dbReference type="PANTHER" id="PTHR11645:SF0">
    <property type="entry name" value="PYRROLINE-5-CARBOXYLATE REDUCTASE 3"/>
    <property type="match status" value="1"/>
</dbReference>
<sequence length="269" mass="28034">MTQDISGITIGFIGFGNMAQGIAKGLINKSVIAGEQIVANSGHFEKVERDCAAIGAKATHNAKETVSEADVIVVAVKPGVIEAALADVIEDLQGDNKFVVSIAAGRTLDYYRNLLGEQAHVQCVIPNTPVEVGQGVFVTENANTLTDDQRATFEALFSPVALIERVDTNLMDIGSSVAGCAPAFTAIYIEALADAGVKYGLQRETAYRLAAKMIEGVGALYLDTGTNPGAMKDAVCSPGGTTIKGVAELEKQGFRGAVISGVEAIQTGR</sequence>
<comment type="function">
    <text evidence="4 5">Catalyzes the reduction of 1-pyrroline-5-carboxylate (PCA) to L-proline.</text>
</comment>
<dbReference type="InterPro" id="IPR000304">
    <property type="entry name" value="Pyrroline-COOH_reductase"/>
</dbReference>
<comment type="catalytic activity">
    <reaction evidence="5">
        <text>L-proline + NADP(+) = (S)-1-pyrroline-5-carboxylate + NADPH + 2 H(+)</text>
        <dbReference type="Rhea" id="RHEA:14109"/>
        <dbReference type="ChEBI" id="CHEBI:15378"/>
        <dbReference type="ChEBI" id="CHEBI:17388"/>
        <dbReference type="ChEBI" id="CHEBI:57783"/>
        <dbReference type="ChEBI" id="CHEBI:58349"/>
        <dbReference type="ChEBI" id="CHEBI:60039"/>
        <dbReference type="EC" id="1.5.1.2"/>
    </reaction>
</comment>
<keyword evidence="11" id="KW-1185">Reference proteome</keyword>
<dbReference type="InterPro" id="IPR028939">
    <property type="entry name" value="P5C_Rdtase_cat_N"/>
</dbReference>
<protein>
    <recommendedName>
        <fullName evidence="5 6">Pyrroline-5-carboxylate reductase</fullName>
        <shortName evidence="5">P5C reductase</shortName>
        <shortName evidence="5">P5CR</shortName>
        <ecNumber evidence="5 6">1.5.1.2</ecNumber>
    </recommendedName>
    <alternativeName>
        <fullName evidence="5">PCA reductase</fullName>
    </alternativeName>
</protein>
<comment type="similarity">
    <text evidence="1 5">Belongs to the pyrroline-5-carboxylate reductase family.</text>
</comment>
<keyword evidence="2 5" id="KW-0521">NADP</keyword>
<dbReference type="eggNOG" id="COG0345">
    <property type="taxonomic scope" value="Bacteria"/>
</dbReference>
<keyword evidence="3 5" id="KW-0560">Oxidoreductase</keyword>
<comment type="pathway">
    <text evidence="5">Amino-acid biosynthesis; L-proline biosynthesis; L-proline from L-glutamate 5-semialdehyde: step 1/1.</text>
</comment>
<dbReference type="GO" id="GO:0055129">
    <property type="term" value="P:L-proline biosynthetic process"/>
    <property type="evidence" value="ECO:0007669"/>
    <property type="project" value="UniProtKB-UniRule"/>
</dbReference>
<feature type="domain" description="Pyrroline-5-carboxylate reductase catalytic N-terminal" evidence="8">
    <location>
        <begin position="9"/>
        <end position="105"/>
    </location>
</feature>
<dbReference type="Pfam" id="PF14748">
    <property type="entry name" value="P5CR_dimer"/>
    <property type="match status" value="1"/>
</dbReference>
<dbReference type="PANTHER" id="PTHR11645">
    <property type="entry name" value="PYRROLINE-5-CARBOXYLATE REDUCTASE"/>
    <property type="match status" value="1"/>
</dbReference>
<dbReference type="EC" id="1.5.1.2" evidence="5 6"/>
<evidence type="ECO:0000256" key="2">
    <source>
        <dbReference type="ARBA" id="ARBA00022857"/>
    </source>
</evidence>
<dbReference type="FunFam" id="1.10.3730.10:FF:000001">
    <property type="entry name" value="Pyrroline-5-carboxylate reductase"/>
    <property type="match status" value="1"/>
</dbReference>
<feature type="binding site" evidence="7">
    <location>
        <begin position="13"/>
        <end position="18"/>
    </location>
    <ligand>
        <name>NADP(+)</name>
        <dbReference type="ChEBI" id="CHEBI:58349"/>
    </ligand>
</feature>
<dbReference type="SUPFAM" id="SSF51735">
    <property type="entry name" value="NAD(P)-binding Rossmann-fold domains"/>
    <property type="match status" value="1"/>
</dbReference>
<evidence type="ECO:0000256" key="6">
    <source>
        <dbReference type="NCBIfam" id="TIGR00112"/>
    </source>
</evidence>
<name>A0A086ZK17_9BIFI</name>
<feature type="binding site" evidence="7">
    <location>
        <position position="41"/>
    </location>
    <ligand>
        <name>NADP(+)</name>
        <dbReference type="ChEBI" id="CHEBI:58349"/>
    </ligand>
</feature>
<evidence type="ECO:0000256" key="5">
    <source>
        <dbReference type="HAMAP-Rule" id="MF_01925"/>
    </source>
</evidence>
<evidence type="ECO:0000256" key="1">
    <source>
        <dbReference type="ARBA" id="ARBA00005525"/>
    </source>
</evidence>
<accession>A0A086ZK17</accession>
<evidence type="ECO:0000259" key="8">
    <source>
        <dbReference type="Pfam" id="PF03807"/>
    </source>
</evidence>
<feature type="domain" description="Pyrroline-5-carboxylate reductase dimerisation" evidence="9">
    <location>
        <begin position="169"/>
        <end position="265"/>
    </location>
</feature>
<keyword evidence="5" id="KW-0028">Amino-acid biosynthesis</keyword>
<dbReference type="OrthoDB" id="9805754at2"/>
<dbReference type="RefSeq" id="WP_033520405.1">
    <property type="nucleotide sequence ID" value="NZ_JDUS01000001.1"/>
</dbReference>
<evidence type="ECO:0000256" key="3">
    <source>
        <dbReference type="ARBA" id="ARBA00023002"/>
    </source>
</evidence>
<evidence type="ECO:0000256" key="7">
    <source>
        <dbReference type="PIRSR" id="PIRSR000193-1"/>
    </source>
</evidence>
<dbReference type="Pfam" id="PF03807">
    <property type="entry name" value="F420_oxidored"/>
    <property type="match status" value="1"/>
</dbReference>
<evidence type="ECO:0000259" key="9">
    <source>
        <dbReference type="Pfam" id="PF14748"/>
    </source>
</evidence>
<dbReference type="Gene3D" id="1.10.3730.10">
    <property type="entry name" value="ProC C-terminal domain-like"/>
    <property type="match status" value="1"/>
</dbReference>
<dbReference type="InterPro" id="IPR008927">
    <property type="entry name" value="6-PGluconate_DH-like_C_sf"/>
</dbReference>
<proteinExistence type="inferred from homology"/>
<dbReference type="Gene3D" id="3.40.50.720">
    <property type="entry name" value="NAD(P)-binding Rossmann-like Domain"/>
    <property type="match status" value="1"/>
</dbReference>
<dbReference type="SUPFAM" id="SSF48179">
    <property type="entry name" value="6-phosphogluconate dehydrogenase C-terminal domain-like"/>
    <property type="match status" value="1"/>
</dbReference>
<gene>
    <name evidence="5" type="primary">proC</name>
    <name evidence="10" type="ORF">BBOH_0341</name>
</gene>
<keyword evidence="5" id="KW-0641">Proline biosynthesis</keyword>
<comment type="catalytic activity">
    <reaction evidence="5">
        <text>L-proline + NAD(+) = (S)-1-pyrroline-5-carboxylate + NADH + 2 H(+)</text>
        <dbReference type="Rhea" id="RHEA:14105"/>
        <dbReference type="ChEBI" id="CHEBI:15378"/>
        <dbReference type="ChEBI" id="CHEBI:17388"/>
        <dbReference type="ChEBI" id="CHEBI:57540"/>
        <dbReference type="ChEBI" id="CHEBI:57945"/>
        <dbReference type="ChEBI" id="CHEBI:60039"/>
        <dbReference type="EC" id="1.5.1.2"/>
    </reaction>
</comment>
<organism evidence="10 11">
    <name type="scientific">Bifidobacterium bohemicum DSM 22767</name>
    <dbReference type="NCBI Taxonomy" id="1437606"/>
    <lineage>
        <taxon>Bacteria</taxon>
        <taxon>Bacillati</taxon>
        <taxon>Actinomycetota</taxon>
        <taxon>Actinomycetes</taxon>
        <taxon>Bifidobacteriales</taxon>
        <taxon>Bifidobacteriaceae</taxon>
        <taxon>Bifidobacterium</taxon>
    </lineage>
</organism>
<dbReference type="AlphaFoldDB" id="A0A086ZK17"/>
<keyword evidence="5" id="KW-0963">Cytoplasm</keyword>
<dbReference type="NCBIfam" id="TIGR00112">
    <property type="entry name" value="proC"/>
    <property type="match status" value="1"/>
</dbReference>